<dbReference type="InterPro" id="IPR020904">
    <property type="entry name" value="Sc_DH/Rdtase_CS"/>
</dbReference>
<accession>A0ABS3JSC7</accession>
<dbReference type="PANTHER" id="PTHR44196">
    <property type="entry name" value="DEHYDROGENASE/REDUCTASE SDR FAMILY MEMBER 7B"/>
    <property type="match status" value="1"/>
</dbReference>
<dbReference type="RefSeq" id="WP_207332870.1">
    <property type="nucleotide sequence ID" value="NZ_JAFMYW010000015.1"/>
</dbReference>
<dbReference type="PRINTS" id="PR00081">
    <property type="entry name" value="GDHRDH"/>
</dbReference>
<dbReference type="PANTHER" id="PTHR44196:SF1">
    <property type="entry name" value="DEHYDROGENASE_REDUCTASE SDR FAMILY MEMBER 7B"/>
    <property type="match status" value="1"/>
</dbReference>
<dbReference type="Gene3D" id="3.40.50.720">
    <property type="entry name" value="NAD(P)-binding Rossmann-like Domain"/>
    <property type="match status" value="1"/>
</dbReference>
<evidence type="ECO:0000256" key="3">
    <source>
        <dbReference type="RuleBase" id="RU000363"/>
    </source>
</evidence>
<keyword evidence="2" id="KW-0560">Oxidoreductase</keyword>
<dbReference type="SMART" id="SM00822">
    <property type="entry name" value="PKS_KR"/>
    <property type="match status" value="1"/>
</dbReference>
<dbReference type="EMBL" id="JAFMYW010000015">
    <property type="protein sequence ID" value="MBO0952917.1"/>
    <property type="molecule type" value="Genomic_DNA"/>
</dbReference>
<feature type="domain" description="Ketoreductase" evidence="4">
    <location>
        <begin position="6"/>
        <end position="180"/>
    </location>
</feature>
<evidence type="ECO:0000256" key="1">
    <source>
        <dbReference type="ARBA" id="ARBA00006484"/>
    </source>
</evidence>
<dbReference type="InterPro" id="IPR057326">
    <property type="entry name" value="KR_dom"/>
</dbReference>
<comment type="caution">
    <text evidence="5">The sequence shown here is derived from an EMBL/GenBank/DDBJ whole genome shotgun (WGS) entry which is preliminary data.</text>
</comment>
<dbReference type="Proteomes" id="UP000664628">
    <property type="component" value="Unassembled WGS sequence"/>
</dbReference>
<reference evidence="5 6" key="1">
    <citation type="submission" date="2021-03" db="EMBL/GenBank/DDBJ databases">
        <title>Fibrella sp. HMF5405 genome sequencing and assembly.</title>
        <authorList>
            <person name="Kang H."/>
            <person name="Kim H."/>
            <person name="Bae S."/>
            <person name="Joh K."/>
        </authorList>
    </citation>
    <scope>NUCLEOTIDE SEQUENCE [LARGE SCALE GENOMIC DNA]</scope>
    <source>
        <strain evidence="5 6">HMF5405</strain>
    </source>
</reference>
<keyword evidence="6" id="KW-1185">Reference proteome</keyword>
<gene>
    <name evidence="5" type="ORF">J2I46_30365</name>
</gene>
<dbReference type="InterPro" id="IPR036291">
    <property type="entry name" value="NAD(P)-bd_dom_sf"/>
</dbReference>
<dbReference type="PRINTS" id="PR00080">
    <property type="entry name" value="SDRFAMILY"/>
</dbReference>
<sequence length="243" mass="26341">MKLSQQTILITGATSGIGLHLASKLHQMGNQVIACGRNQLQLQKLSSAHPGMATHLCDVTDEQQRRELAAWAVAHYPALNMLINNAGIMQQLDLTGPIDPARMMTELTTNLLAPIHLSSLLVGHLQGQPVAALINITSGLAFTPLAIVPLYCATKAALHSFSLSQRHQLQDTSVRVFEIIPPAVGTNLGHQDNYDNSNDELMPMADFINAVIGALQQDTYEAGIGIAEQLRQQREGLFDLLNL</sequence>
<evidence type="ECO:0000259" key="4">
    <source>
        <dbReference type="SMART" id="SM00822"/>
    </source>
</evidence>
<dbReference type="Pfam" id="PF00106">
    <property type="entry name" value="adh_short"/>
    <property type="match status" value="1"/>
</dbReference>
<dbReference type="PROSITE" id="PS00061">
    <property type="entry name" value="ADH_SHORT"/>
    <property type="match status" value="1"/>
</dbReference>
<evidence type="ECO:0000256" key="2">
    <source>
        <dbReference type="ARBA" id="ARBA00023002"/>
    </source>
</evidence>
<evidence type="ECO:0000313" key="6">
    <source>
        <dbReference type="Proteomes" id="UP000664628"/>
    </source>
</evidence>
<organism evidence="5 6">
    <name type="scientific">Fibrella forsythiae</name>
    <dbReference type="NCBI Taxonomy" id="2817061"/>
    <lineage>
        <taxon>Bacteria</taxon>
        <taxon>Pseudomonadati</taxon>
        <taxon>Bacteroidota</taxon>
        <taxon>Cytophagia</taxon>
        <taxon>Cytophagales</taxon>
        <taxon>Spirosomataceae</taxon>
        <taxon>Fibrella</taxon>
    </lineage>
</organism>
<protein>
    <submittedName>
        <fullName evidence="5">SDR family oxidoreductase</fullName>
    </submittedName>
</protein>
<proteinExistence type="inferred from homology"/>
<dbReference type="InterPro" id="IPR002347">
    <property type="entry name" value="SDR_fam"/>
</dbReference>
<comment type="similarity">
    <text evidence="1 3">Belongs to the short-chain dehydrogenases/reductases (SDR) family.</text>
</comment>
<evidence type="ECO:0000313" key="5">
    <source>
        <dbReference type="EMBL" id="MBO0952917.1"/>
    </source>
</evidence>
<name>A0ABS3JSC7_9BACT</name>
<dbReference type="SUPFAM" id="SSF51735">
    <property type="entry name" value="NAD(P)-binding Rossmann-fold domains"/>
    <property type="match status" value="1"/>
</dbReference>